<protein>
    <submittedName>
        <fullName evidence="2">Uncharacterized protein</fullName>
    </submittedName>
</protein>
<dbReference type="GeneID" id="27352736"/>
<dbReference type="HOGENOM" id="CLU_533199_0_0_1"/>
<dbReference type="AlphaFoldDB" id="A0A0D2DY95"/>
<feature type="compositionally biased region" description="Basic and acidic residues" evidence="1">
    <location>
        <begin position="447"/>
        <end position="493"/>
    </location>
</feature>
<feature type="compositionally biased region" description="Low complexity" evidence="1">
    <location>
        <begin position="501"/>
        <end position="511"/>
    </location>
</feature>
<sequence>MADQSNHTPPPPTNPRVPQVALNNTATRPLRTLLPAPRGLDPDIEGSSQQGLAQSQGVRQHHEVENTARVVSMANRTLTSAATSSTPDYMFVNPSDLIQPSTNGQDEDVTMDDALTGTGCLSNWDLPCGQPSCIFCGQRQGDAGGSSAGSQQVGNPPTPSSRTSPCPPPLDFTYIPEIDNYLFEPPSDTATELAYPSWIISEEDRQQYRTAMIARRIDERANPGPRGQQLQPGVDSTADSSSANQTQPVVPQTSSHPPVQSSAQNAQPQAANTQSSPPVPDNNSSPFVFMVTERELPLGYWKPHYALPGSIQFVPTKFSSDTTDKPSSVAAVEVDSVGNPLMDVYIITKDGKSLGRWVTFAGPGGYKQPMPVEFEFCDPESPRSSSRPRTRTRTVPSSSSNSRSKQRRPGSGSGAGSGSRSSSTSSSGSRSRSNSRCRRNPYMSRTASRELDKQREARRLARKQELVDRIRAEVRAQRERRLAADRERTERRERRDRRRGSSSTSSSWSSA</sequence>
<keyword evidence="3" id="KW-1185">Reference proteome</keyword>
<feature type="region of interest" description="Disordered" evidence="1">
    <location>
        <begin position="217"/>
        <end position="286"/>
    </location>
</feature>
<feature type="compositionally biased region" description="Polar residues" evidence="1">
    <location>
        <begin position="237"/>
        <end position="256"/>
    </location>
</feature>
<proteinExistence type="predicted"/>
<feature type="compositionally biased region" description="Low complexity" evidence="1">
    <location>
        <begin position="418"/>
        <end position="432"/>
    </location>
</feature>
<feature type="region of interest" description="Disordered" evidence="1">
    <location>
        <begin position="1"/>
        <end position="62"/>
    </location>
</feature>
<dbReference type="VEuPathDB" id="FungiDB:PV06_00662"/>
<dbReference type="Proteomes" id="UP000053342">
    <property type="component" value="Unassembled WGS sequence"/>
</dbReference>
<evidence type="ECO:0000313" key="2">
    <source>
        <dbReference type="EMBL" id="KIW48033.1"/>
    </source>
</evidence>
<feature type="compositionally biased region" description="Low complexity" evidence="1">
    <location>
        <begin position="393"/>
        <end position="403"/>
    </location>
</feature>
<name>A0A0D2DY95_9EURO</name>
<feature type="region of interest" description="Disordered" evidence="1">
    <location>
        <begin position="369"/>
        <end position="511"/>
    </location>
</feature>
<evidence type="ECO:0000256" key="1">
    <source>
        <dbReference type="SAM" id="MobiDB-lite"/>
    </source>
</evidence>
<dbReference type="RefSeq" id="XP_016268249.1">
    <property type="nucleotide sequence ID" value="XM_016401196.1"/>
</dbReference>
<feature type="compositionally biased region" description="Low complexity" evidence="1">
    <location>
        <begin position="46"/>
        <end position="57"/>
    </location>
</feature>
<dbReference type="OrthoDB" id="10676506at2759"/>
<feature type="compositionally biased region" description="Low complexity" evidence="1">
    <location>
        <begin position="148"/>
        <end position="164"/>
    </location>
</feature>
<organism evidence="2 3">
    <name type="scientific">Exophiala oligosperma</name>
    <dbReference type="NCBI Taxonomy" id="215243"/>
    <lineage>
        <taxon>Eukaryota</taxon>
        <taxon>Fungi</taxon>
        <taxon>Dikarya</taxon>
        <taxon>Ascomycota</taxon>
        <taxon>Pezizomycotina</taxon>
        <taxon>Eurotiomycetes</taxon>
        <taxon>Chaetothyriomycetidae</taxon>
        <taxon>Chaetothyriales</taxon>
        <taxon>Herpotrichiellaceae</taxon>
        <taxon>Exophiala</taxon>
    </lineage>
</organism>
<accession>A0A0D2DY95</accession>
<feature type="region of interest" description="Disordered" evidence="1">
    <location>
        <begin position="140"/>
        <end position="171"/>
    </location>
</feature>
<gene>
    <name evidence="2" type="ORF">PV06_00662</name>
</gene>
<evidence type="ECO:0000313" key="3">
    <source>
        <dbReference type="Proteomes" id="UP000053342"/>
    </source>
</evidence>
<feature type="compositionally biased region" description="Low complexity" evidence="1">
    <location>
        <begin position="257"/>
        <end position="286"/>
    </location>
</feature>
<dbReference type="EMBL" id="KN847332">
    <property type="protein sequence ID" value="KIW48033.1"/>
    <property type="molecule type" value="Genomic_DNA"/>
</dbReference>
<reference evidence="2 3" key="1">
    <citation type="submission" date="2015-01" db="EMBL/GenBank/DDBJ databases">
        <title>The Genome Sequence of Exophiala oligosperma CBS72588.</title>
        <authorList>
            <consortium name="The Broad Institute Genomics Platform"/>
            <person name="Cuomo C."/>
            <person name="de Hoog S."/>
            <person name="Gorbushina A."/>
            <person name="Stielow B."/>
            <person name="Teixiera M."/>
            <person name="Abouelleil A."/>
            <person name="Chapman S.B."/>
            <person name="Priest M."/>
            <person name="Young S.K."/>
            <person name="Wortman J."/>
            <person name="Nusbaum C."/>
            <person name="Birren B."/>
        </authorList>
    </citation>
    <scope>NUCLEOTIDE SEQUENCE [LARGE SCALE GENOMIC DNA]</scope>
    <source>
        <strain evidence="2 3">CBS 72588</strain>
    </source>
</reference>